<keyword evidence="1" id="KW-0812">Transmembrane</keyword>
<proteinExistence type="predicted"/>
<evidence type="ECO:0000256" key="1">
    <source>
        <dbReference type="SAM" id="Phobius"/>
    </source>
</evidence>
<evidence type="ECO:0000313" key="3">
    <source>
        <dbReference type="Proteomes" id="UP000027583"/>
    </source>
</evidence>
<dbReference type="AlphaFoldDB" id="A0A060QCS2"/>
<evidence type="ECO:0000313" key="2">
    <source>
        <dbReference type="EMBL" id="CDG38493.1"/>
    </source>
</evidence>
<reference evidence="2 3" key="2">
    <citation type="journal article" date="2014" name="PLoS ONE">
        <title>Evolution of mitochondria reconstructed from the energy metabolism of living bacteria.</title>
        <authorList>
            <person name="Degli Esposti M."/>
            <person name="Chouaia B."/>
            <person name="Comandatore F."/>
            <person name="Crotti E."/>
            <person name="Sassera D."/>
            <person name="Lievens P.M."/>
            <person name="Daffonchio D."/>
            <person name="Bandi C."/>
        </authorList>
    </citation>
    <scope>NUCLEOTIDE SEQUENCE [LARGE SCALE GENOMIC DNA]</scope>
    <source>
        <strain evidence="2 3">SF2.1</strain>
    </source>
</reference>
<accession>A0A060QCS2</accession>
<sequence>MSWPGFLLVTLLALSPLLWLIFLQSKRQIPPVGPRLSALALYREQLRELDRDMASGLIDPTEAGKARLEIQRRILAADALPDDGLTARALPAALVDPDNPEGHRAQVSQGMRRWKSVLWLPVLPIAGLALYLVNGHPSLPPQPHQDRTRSVSPELQALFGKLARQVATLSPQDPDFIRSALLLGQVDEAMNRPDEAIGLYRRVLAVRFIPDLAVQVAELQTRRDGHISPDSLALYRRAVDEAPADAPWRLAVEARIATGEHENTP</sequence>
<comment type="caution">
    <text evidence="2">The sequence shown here is derived from an EMBL/GenBank/DDBJ whole genome shotgun (WGS) entry which is preliminary data.</text>
</comment>
<name>A0A060QCS2_9PROT</name>
<dbReference type="NCBIfam" id="TIGR03142">
    <property type="entry name" value="cytochro_ccmI"/>
    <property type="match status" value="1"/>
</dbReference>
<feature type="transmembrane region" description="Helical" evidence="1">
    <location>
        <begin position="116"/>
        <end position="133"/>
    </location>
</feature>
<gene>
    <name evidence="2" type="ORF">ASAP_0448</name>
</gene>
<dbReference type="GO" id="GO:0016829">
    <property type="term" value="F:lyase activity"/>
    <property type="evidence" value="ECO:0007669"/>
    <property type="project" value="UniProtKB-KW"/>
</dbReference>
<keyword evidence="2" id="KW-0456">Lyase</keyword>
<dbReference type="Proteomes" id="UP000027583">
    <property type="component" value="Unassembled WGS sequence"/>
</dbReference>
<reference evidence="2 3" key="1">
    <citation type="journal article" date="2014" name="Genome Biol. Evol.">
        <title>Acetic acid bacteria genomes reveal functional traits for adaptation to life in insect guts.</title>
        <authorList>
            <person name="Chouaia B."/>
            <person name="Gaiarsa S."/>
            <person name="Crotti E."/>
            <person name="Comandatore F."/>
            <person name="Degli Esposti M."/>
            <person name="Ricci I."/>
            <person name="Alma A."/>
            <person name="Favia G."/>
            <person name="Bandi C."/>
            <person name="Daffonchio D."/>
        </authorList>
    </citation>
    <scope>NUCLEOTIDE SEQUENCE [LARGE SCALE GENOMIC DNA]</scope>
    <source>
        <strain evidence="2 3">SF2.1</strain>
    </source>
</reference>
<dbReference type="EMBL" id="CBLX010000003">
    <property type="protein sequence ID" value="CDG38493.1"/>
    <property type="molecule type" value="Genomic_DNA"/>
</dbReference>
<dbReference type="RefSeq" id="WP_023977657.1">
    <property type="nucleotide sequence ID" value="NZ_CBLX010000003.1"/>
</dbReference>
<keyword evidence="1" id="KW-1133">Transmembrane helix</keyword>
<organism evidence="2 3">
    <name type="scientific">Asaia bogorensis</name>
    <dbReference type="NCBI Taxonomy" id="91915"/>
    <lineage>
        <taxon>Bacteria</taxon>
        <taxon>Pseudomonadati</taxon>
        <taxon>Pseudomonadota</taxon>
        <taxon>Alphaproteobacteria</taxon>
        <taxon>Acetobacterales</taxon>
        <taxon>Acetobacteraceae</taxon>
        <taxon>Asaia</taxon>
    </lineage>
</organism>
<dbReference type="InterPro" id="IPR017560">
    <property type="entry name" value="Cyt_c_biogenesis_CcmI"/>
</dbReference>
<dbReference type="eggNOG" id="COG4235">
    <property type="taxonomic scope" value="Bacteria"/>
</dbReference>
<protein>
    <submittedName>
        <fullName evidence="2">Cytochrome c heme lyase subunit CcmH</fullName>
    </submittedName>
</protein>
<feature type="transmembrane region" description="Helical" evidence="1">
    <location>
        <begin position="6"/>
        <end position="23"/>
    </location>
</feature>
<keyword evidence="1" id="KW-0472">Membrane</keyword>